<reference evidence="1 2" key="1">
    <citation type="submission" date="2019-07" db="EMBL/GenBank/DDBJ databases">
        <title>New species of Amycolatopsis and Streptomyces.</title>
        <authorList>
            <person name="Duangmal K."/>
            <person name="Teo W.F.A."/>
            <person name="Lipun K."/>
        </authorList>
    </citation>
    <scope>NUCLEOTIDE SEQUENCE [LARGE SCALE GENOMIC DNA]</scope>
    <source>
        <strain evidence="1 2">NBRC 106415</strain>
    </source>
</reference>
<sequence length="71" mass="7368">MPDGEEASQDQMPKTFPYADPIVVARQLGHKTVPVLTDEVGHGGGMDNPAAGGSLAARRYGRGCSAGRCLV</sequence>
<organism evidence="1 2">
    <name type="scientific">Streptomyces spongiae</name>
    <dbReference type="NCBI Taxonomy" id="565072"/>
    <lineage>
        <taxon>Bacteria</taxon>
        <taxon>Bacillati</taxon>
        <taxon>Actinomycetota</taxon>
        <taxon>Actinomycetes</taxon>
        <taxon>Kitasatosporales</taxon>
        <taxon>Streptomycetaceae</taxon>
        <taxon>Streptomyces</taxon>
    </lineage>
</organism>
<keyword evidence="2" id="KW-1185">Reference proteome</keyword>
<dbReference type="AlphaFoldDB" id="A0A5N8XRP5"/>
<proteinExistence type="predicted"/>
<name>A0A5N8XRP5_9ACTN</name>
<gene>
    <name evidence="1" type="ORF">FNH08_34605</name>
</gene>
<evidence type="ECO:0000313" key="1">
    <source>
        <dbReference type="EMBL" id="MPY62091.1"/>
    </source>
</evidence>
<dbReference type="EMBL" id="VJZC01000370">
    <property type="protein sequence ID" value="MPY62091.1"/>
    <property type="molecule type" value="Genomic_DNA"/>
</dbReference>
<accession>A0A5N8XRP5</accession>
<comment type="caution">
    <text evidence="1">The sequence shown here is derived from an EMBL/GenBank/DDBJ whole genome shotgun (WGS) entry which is preliminary data.</text>
</comment>
<dbReference type="Proteomes" id="UP000400924">
    <property type="component" value="Unassembled WGS sequence"/>
</dbReference>
<evidence type="ECO:0000313" key="2">
    <source>
        <dbReference type="Proteomes" id="UP000400924"/>
    </source>
</evidence>
<dbReference type="RefSeq" id="WP_152775476.1">
    <property type="nucleotide sequence ID" value="NZ_VJZC01000370.1"/>
</dbReference>
<protein>
    <submittedName>
        <fullName evidence="1">Uncharacterized protein</fullName>
    </submittedName>
</protein>